<dbReference type="RefSeq" id="WP_125366763.1">
    <property type="nucleotide sequence ID" value="NZ_JBEESQ010000046.1"/>
</dbReference>
<dbReference type="EMBL" id="RHWT01000075">
    <property type="protein sequence ID" value="RSB23579.1"/>
    <property type="molecule type" value="Genomic_DNA"/>
</dbReference>
<dbReference type="SUPFAM" id="SSF55931">
    <property type="entry name" value="Glutamine synthetase/guanido kinase"/>
    <property type="match status" value="1"/>
</dbReference>
<protein>
    <submittedName>
        <fullName evidence="5">Glutamine synthetase</fullName>
    </submittedName>
</protein>
<comment type="similarity">
    <text evidence="2 3">Belongs to the glutamine synthetase family.</text>
</comment>
<evidence type="ECO:0000256" key="3">
    <source>
        <dbReference type="RuleBase" id="RU000384"/>
    </source>
</evidence>
<evidence type="ECO:0000256" key="2">
    <source>
        <dbReference type="PROSITE-ProRule" id="PRU01331"/>
    </source>
</evidence>
<evidence type="ECO:0000313" key="6">
    <source>
        <dbReference type="Proteomes" id="UP000275321"/>
    </source>
</evidence>
<dbReference type="PANTHER" id="PTHR43785:SF12">
    <property type="entry name" value="TYPE-1 GLUTAMINE SYNTHETASE 2"/>
    <property type="match status" value="1"/>
</dbReference>
<proteinExistence type="inferred from homology"/>
<evidence type="ECO:0000256" key="1">
    <source>
        <dbReference type="ARBA" id="ARBA00022598"/>
    </source>
</evidence>
<dbReference type="InterPro" id="IPR008146">
    <property type="entry name" value="Gln_synth_cat_dom"/>
</dbReference>
<dbReference type="GO" id="GO:0004356">
    <property type="term" value="F:glutamine synthetase activity"/>
    <property type="evidence" value="ECO:0007669"/>
    <property type="project" value="InterPro"/>
</dbReference>
<comment type="caution">
    <text evidence="5">The sequence shown here is derived from an EMBL/GenBank/DDBJ whole genome shotgun (WGS) entry which is preliminary data.</text>
</comment>
<feature type="domain" description="GS catalytic" evidence="4">
    <location>
        <begin position="101"/>
        <end position="409"/>
    </location>
</feature>
<reference evidence="5 6" key="1">
    <citation type="submission" date="2018-10" db="EMBL/GenBank/DDBJ databases">
        <title>Transmission dynamics of multidrug resistant bacteria on intensive care unit surfaces.</title>
        <authorList>
            <person name="D'Souza A.W."/>
            <person name="Potter R.F."/>
            <person name="Wallace M."/>
            <person name="Shupe A."/>
            <person name="Patel S."/>
            <person name="Sun S."/>
            <person name="Gul D."/>
            <person name="Kwon J.H."/>
            <person name="Andleeb S."/>
            <person name="Burnham C.-A.D."/>
            <person name="Dantas G."/>
        </authorList>
    </citation>
    <scope>NUCLEOTIDE SEQUENCE [LARGE SCALE GENOMIC DNA]</scope>
    <source>
        <strain evidence="5 6">EC_073</strain>
    </source>
</reference>
<dbReference type="PROSITE" id="PS51987">
    <property type="entry name" value="GS_CATALYTIC"/>
    <property type="match status" value="1"/>
</dbReference>
<dbReference type="SMART" id="SM01230">
    <property type="entry name" value="Gln-synt_C"/>
    <property type="match status" value="1"/>
</dbReference>
<accession>A0A427KE70</accession>
<gene>
    <name evidence="5" type="ORF">EGK68_25270</name>
</gene>
<dbReference type="Proteomes" id="UP000275321">
    <property type="component" value="Unassembled WGS sequence"/>
</dbReference>
<dbReference type="InterPro" id="IPR014746">
    <property type="entry name" value="Gln_synth/guanido_kin_cat_dom"/>
</dbReference>
<evidence type="ECO:0000259" key="4">
    <source>
        <dbReference type="PROSITE" id="PS51987"/>
    </source>
</evidence>
<organism evidence="5 6">
    <name type="scientific">Enterobacter cloacae</name>
    <dbReference type="NCBI Taxonomy" id="550"/>
    <lineage>
        <taxon>Bacteria</taxon>
        <taxon>Pseudomonadati</taxon>
        <taxon>Pseudomonadota</taxon>
        <taxon>Gammaproteobacteria</taxon>
        <taxon>Enterobacterales</taxon>
        <taxon>Enterobacteriaceae</taxon>
        <taxon>Enterobacter</taxon>
        <taxon>Enterobacter cloacae complex</taxon>
    </lineage>
</organism>
<evidence type="ECO:0000313" key="5">
    <source>
        <dbReference type="EMBL" id="RSB23579.1"/>
    </source>
</evidence>
<dbReference type="Pfam" id="PF00120">
    <property type="entry name" value="Gln-synt_C"/>
    <property type="match status" value="1"/>
</dbReference>
<dbReference type="PANTHER" id="PTHR43785">
    <property type="entry name" value="GAMMA-GLUTAMYLPUTRESCINE SYNTHETASE"/>
    <property type="match status" value="1"/>
</dbReference>
<dbReference type="Gene3D" id="3.30.590.10">
    <property type="entry name" value="Glutamine synthetase/guanido kinase, catalytic domain"/>
    <property type="match status" value="1"/>
</dbReference>
<keyword evidence="1" id="KW-0436">Ligase</keyword>
<dbReference type="AlphaFoldDB" id="A0A427KE70"/>
<sequence length="409" mass="46996">MKSAIVGIVDSLGRLKVKNLVTQKKVDNNRTTDYKFCNYLYVTDYNMSFNDQSPIFNTSLGYGDVKVVVDNEDSRTLNINGDHDFYFGTVYNNDKLLNICQRNILEKALKQLNLKNIYVKAGVELEFYVYKMKGDSYDGEKIVDYDTDYDFNQTISYHDLWDQLFELLSGAKIPVEGMKCECGYGQFEINLRYTDAAKVADDVVLAKHLIKVYLAEKGYNCTFMAKPDINDSGSGMHVHLSLHNKDGNRICNDSYKQFWLGILHYLNDWLYFYAPNINSYKRLSNGSWTPVKSDFANDNRMSAIRLINEPKDRFEFRVPGADASIYLVMTAVIYSGLAGIHNDCLNLDTNKNILLSFSEAILAFKNSSLVKESLGSEVHEHFYTIAQNEILSFSKHITDFELKRYFKHC</sequence>
<name>A0A427KE70_ENTCL</name>